<dbReference type="RefSeq" id="WP_216878585.1">
    <property type="nucleotide sequence ID" value="NZ_JAERQM010000008.1"/>
</dbReference>
<evidence type="ECO:0000256" key="1">
    <source>
        <dbReference type="SAM" id="MobiDB-lite"/>
    </source>
</evidence>
<gene>
    <name evidence="2" type="ORF">JJQ90_22790</name>
</gene>
<name>A0ABS6HH02_9PROT</name>
<feature type="region of interest" description="Disordered" evidence="1">
    <location>
        <begin position="188"/>
        <end position="228"/>
    </location>
</feature>
<proteinExistence type="predicted"/>
<evidence type="ECO:0008006" key="4">
    <source>
        <dbReference type="Google" id="ProtNLM"/>
    </source>
</evidence>
<reference evidence="2 3" key="1">
    <citation type="submission" date="2021-01" db="EMBL/GenBank/DDBJ databases">
        <title>Roseomonas sp. nov, a bacterium isolated from an oil production mixture in Yumen Oilfield.</title>
        <authorList>
            <person name="Wu D."/>
        </authorList>
    </citation>
    <scope>NUCLEOTIDE SEQUENCE [LARGE SCALE GENOMIC DNA]</scope>
    <source>
        <strain evidence="2 3">ROY-5-3</strain>
    </source>
</reference>
<dbReference type="EMBL" id="JAERQM010000008">
    <property type="protein sequence ID" value="MBU8546565.1"/>
    <property type="molecule type" value="Genomic_DNA"/>
</dbReference>
<sequence length="292" mass="30994">MIRPFTILCFAAFAGAGAWLYHVKHEVTTLDRDLREVWRQTEQARDRTAILRAEWAMLNEPDRLRQVAQRHLTLEPMQPHQFTRLPEAVRRLPQAVAFAGPPNLFVPERSRHEAEVMLAAAQMPAPIAGAEDTDVDALPPPPPAAPPLLLAAARPVETAMRAAPSRPAATTEALRGDEVPAPQALAATLAAQQAAPRRAAPPVPPRAAPLRDATPVAPRRAAAPPQAMQPAVLVAPARPAAPVLRTTQAAPRAPAPTYVSALGAASSLGRPTLAPPVPFSSANAATLNSTTR</sequence>
<feature type="compositionally biased region" description="Low complexity" evidence="1">
    <location>
        <begin position="188"/>
        <end position="198"/>
    </location>
</feature>
<protein>
    <recommendedName>
        <fullName evidence="4">Cell division protein FtsL</fullName>
    </recommendedName>
</protein>
<dbReference type="Proteomes" id="UP000689967">
    <property type="component" value="Unassembled WGS sequence"/>
</dbReference>
<organism evidence="2 3">
    <name type="scientific">Falsiroseomonas oleicola</name>
    <dbReference type="NCBI Taxonomy" id="2801474"/>
    <lineage>
        <taxon>Bacteria</taxon>
        <taxon>Pseudomonadati</taxon>
        <taxon>Pseudomonadota</taxon>
        <taxon>Alphaproteobacteria</taxon>
        <taxon>Acetobacterales</taxon>
        <taxon>Roseomonadaceae</taxon>
        <taxon>Falsiroseomonas</taxon>
    </lineage>
</organism>
<keyword evidence="3" id="KW-1185">Reference proteome</keyword>
<comment type="caution">
    <text evidence="2">The sequence shown here is derived from an EMBL/GenBank/DDBJ whole genome shotgun (WGS) entry which is preliminary data.</text>
</comment>
<accession>A0ABS6HH02</accession>
<feature type="compositionally biased region" description="Low complexity" evidence="1">
    <location>
        <begin position="208"/>
        <end position="228"/>
    </location>
</feature>
<evidence type="ECO:0000313" key="2">
    <source>
        <dbReference type="EMBL" id="MBU8546565.1"/>
    </source>
</evidence>
<evidence type="ECO:0000313" key="3">
    <source>
        <dbReference type="Proteomes" id="UP000689967"/>
    </source>
</evidence>